<dbReference type="EMBL" id="JAMTCK010000003">
    <property type="protein sequence ID" value="MCP2164691.1"/>
    <property type="molecule type" value="Genomic_DNA"/>
</dbReference>
<gene>
    <name evidence="2" type="ORF">LX83_001531</name>
</gene>
<organism evidence="2 3">
    <name type="scientific">Goodfellowiella coeruleoviolacea</name>
    <dbReference type="NCBI Taxonomy" id="334858"/>
    <lineage>
        <taxon>Bacteria</taxon>
        <taxon>Bacillati</taxon>
        <taxon>Actinomycetota</taxon>
        <taxon>Actinomycetes</taxon>
        <taxon>Pseudonocardiales</taxon>
        <taxon>Pseudonocardiaceae</taxon>
        <taxon>Goodfellowiella</taxon>
    </lineage>
</organism>
<dbReference type="AlphaFoldDB" id="A0AAE3KDZ0"/>
<evidence type="ECO:0000313" key="2">
    <source>
        <dbReference type="EMBL" id="MCP2164691.1"/>
    </source>
</evidence>
<proteinExistence type="predicted"/>
<keyword evidence="3" id="KW-1185">Reference proteome</keyword>
<name>A0AAE3KDZ0_9PSEU</name>
<feature type="domain" description="Ferric siderophore reductase C-terminal" evidence="1">
    <location>
        <begin position="254"/>
        <end position="274"/>
    </location>
</feature>
<evidence type="ECO:0000259" key="1">
    <source>
        <dbReference type="Pfam" id="PF11575"/>
    </source>
</evidence>
<evidence type="ECO:0000313" key="3">
    <source>
        <dbReference type="Proteomes" id="UP001206128"/>
    </source>
</evidence>
<sequence>MSAPAIRPDRTKGSLADSLAAVAGATESWLELRRGVPTETAEAWVSCADLLDQPERLDAWRATLAEWMCQEYGEAPERATAGYLMGWYLNGPGLLAGLLFHRLRRVPMLRPRDLALRIAAEGRPHPDGLALLSDSFACLPDDPGRDLPEATVVADEAALASLLRARFAEHAARFVAAFGPTSRFGRRTLWAAATDALDSGAWLAGRLCGDEVSGVADAALLLPARIAPFTSGSTLRFGCDDPSAGDLPQWTRRRESCCFHFALPGATACDTCPRVMPADR</sequence>
<dbReference type="Proteomes" id="UP001206128">
    <property type="component" value="Unassembled WGS sequence"/>
</dbReference>
<protein>
    <submittedName>
        <fullName evidence="2">Ferric iron reductase protein FhuF, involved in iron transport</fullName>
    </submittedName>
</protein>
<dbReference type="InterPro" id="IPR024726">
    <property type="entry name" value="FhuF_C"/>
</dbReference>
<dbReference type="Pfam" id="PF11575">
    <property type="entry name" value="FhuF_C"/>
    <property type="match status" value="1"/>
</dbReference>
<reference evidence="2" key="1">
    <citation type="submission" date="2022-06" db="EMBL/GenBank/DDBJ databases">
        <title>Genomic Encyclopedia of Archaeal and Bacterial Type Strains, Phase II (KMG-II): from individual species to whole genera.</title>
        <authorList>
            <person name="Goeker M."/>
        </authorList>
    </citation>
    <scope>NUCLEOTIDE SEQUENCE</scope>
    <source>
        <strain evidence="2">DSM 43935</strain>
    </source>
</reference>
<dbReference type="GO" id="GO:0051537">
    <property type="term" value="F:2 iron, 2 sulfur cluster binding"/>
    <property type="evidence" value="ECO:0007669"/>
    <property type="project" value="InterPro"/>
</dbReference>
<comment type="caution">
    <text evidence="2">The sequence shown here is derived from an EMBL/GenBank/DDBJ whole genome shotgun (WGS) entry which is preliminary data.</text>
</comment>
<accession>A0AAE3KDZ0</accession>